<keyword evidence="3" id="KW-1185">Reference proteome</keyword>
<reference evidence="1" key="2">
    <citation type="journal article" date="2020" name="Nat. Commun.">
        <title>Large-scale genome sequencing of mycorrhizal fungi provides insights into the early evolution of symbiotic traits.</title>
        <authorList>
            <person name="Miyauchi S."/>
            <person name="Kiss E."/>
            <person name="Kuo A."/>
            <person name="Drula E."/>
            <person name="Kohler A."/>
            <person name="Sanchez-Garcia M."/>
            <person name="Morin E."/>
            <person name="Andreopoulos B."/>
            <person name="Barry K.W."/>
            <person name="Bonito G."/>
            <person name="Buee M."/>
            <person name="Carver A."/>
            <person name="Chen C."/>
            <person name="Cichocki N."/>
            <person name="Clum A."/>
            <person name="Culley D."/>
            <person name="Crous P.W."/>
            <person name="Fauchery L."/>
            <person name="Girlanda M."/>
            <person name="Hayes R.D."/>
            <person name="Keri Z."/>
            <person name="LaButti K."/>
            <person name="Lipzen A."/>
            <person name="Lombard V."/>
            <person name="Magnuson J."/>
            <person name="Maillard F."/>
            <person name="Murat C."/>
            <person name="Nolan M."/>
            <person name="Ohm R.A."/>
            <person name="Pangilinan J."/>
            <person name="Pereira M.F."/>
            <person name="Perotto S."/>
            <person name="Peter M."/>
            <person name="Pfister S."/>
            <person name="Riley R."/>
            <person name="Sitrit Y."/>
            <person name="Stielow J.B."/>
            <person name="Szollosi G."/>
            <person name="Zifcakova L."/>
            <person name="Stursova M."/>
            <person name="Spatafora J.W."/>
            <person name="Tedersoo L."/>
            <person name="Vaario L.M."/>
            <person name="Yamada A."/>
            <person name="Yan M."/>
            <person name="Wang P."/>
            <person name="Xu J."/>
            <person name="Bruns T."/>
            <person name="Baldrian P."/>
            <person name="Vilgalys R."/>
            <person name="Dunand C."/>
            <person name="Henrissat B."/>
            <person name="Grigoriev I.V."/>
            <person name="Hibbett D."/>
            <person name="Nagy L.G."/>
            <person name="Martin F.M."/>
        </authorList>
    </citation>
    <scope>NUCLEOTIDE SEQUENCE</scope>
    <source>
        <strain evidence="1">Prilba</strain>
    </source>
</reference>
<accession>A0A9P5JTX9</accession>
<evidence type="ECO:0000313" key="3">
    <source>
        <dbReference type="Proteomes" id="UP000759537"/>
    </source>
</evidence>
<protein>
    <submittedName>
        <fullName evidence="1">Uncharacterized protein</fullName>
    </submittedName>
</protein>
<dbReference type="EMBL" id="WHVB01000001">
    <property type="protein sequence ID" value="KAF8487120.1"/>
    <property type="molecule type" value="Genomic_DNA"/>
</dbReference>
<dbReference type="AlphaFoldDB" id="A0A9P5JTX9"/>
<evidence type="ECO:0000313" key="2">
    <source>
        <dbReference type="EMBL" id="KAF8487120.1"/>
    </source>
</evidence>
<name>A0A9P5JTX9_9AGAM</name>
<comment type="caution">
    <text evidence="1">The sequence shown here is derived from an EMBL/GenBank/DDBJ whole genome shotgun (WGS) entry which is preliminary data.</text>
</comment>
<dbReference type="EMBL" id="WHVB01000117">
    <property type="protein sequence ID" value="KAF8461772.1"/>
    <property type="molecule type" value="Genomic_DNA"/>
</dbReference>
<proteinExistence type="predicted"/>
<dbReference type="Proteomes" id="UP000759537">
    <property type="component" value="Unassembled WGS sequence"/>
</dbReference>
<reference evidence="1" key="1">
    <citation type="submission" date="2019-10" db="EMBL/GenBank/DDBJ databases">
        <authorList>
            <consortium name="DOE Joint Genome Institute"/>
            <person name="Kuo A."/>
            <person name="Miyauchi S."/>
            <person name="Kiss E."/>
            <person name="Drula E."/>
            <person name="Kohler A."/>
            <person name="Sanchez-Garcia M."/>
            <person name="Andreopoulos B."/>
            <person name="Barry K.W."/>
            <person name="Bonito G."/>
            <person name="Buee M."/>
            <person name="Carver A."/>
            <person name="Chen C."/>
            <person name="Cichocki N."/>
            <person name="Clum A."/>
            <person name="Culley D."/>
            <person name="Crous P.W."/>
            <person name="Fauchery L."/>
            <person name="Girlanda M."/>
            <person name="Hayes R."/>
            <person name="Keri Z."/>
            <person name="LaButti K."/>
            <person name="Lipzen A."/>
            <person name="Lombard V."/>
            <person name="Magnuson J."/>
            <person name="Maillard F."/>
            <person name="Morin E."/>
            <person name="Murat C."/>
            <person name="Nolan M."/>
            <person name="Ohm R."/>
            <person name="Pangilinan J."/>
            <person name="Pereira M."/>
            <person name="Perotto S."/>
            <person name="Peter M."/>
            <person name="Riley R."/>
            <person name="Sitrit Y."/>
            <person name="Stielow B."/>
            <person name="Szollosi G."/>
            <person name="Zifcakova L."/>
            <person name="Stursova M."/>
            <person name="Spatafora J.W."/>
            <person name="Tedersoo L."/>
            <person name="Vaario L.-M."/>
            <person name="Yamada A."/>
            <person name="Yan M."/>
            <person name="Wang P."/>
            <person name="Xu J."/>
            <person name="Bruns T."/>
            <person name="Baldrian P."/>
            <person name="Vilgalys R."/>
            <person name="Henrissat B."/>
            <person name="Grigoriev I.V."/>
            <person name="Hibbett D."/>
            <person name="Nagy L.G."/>
            <person name="Martin F.M."/>
        </authorList>
    </citation>
    <scope>NUCLEOTIDE SEQUENCE</scope>
    <source>
        <strain evidence="1">Prilba</strain>
    </source>
</reference>
<evidence type="ECO:0000313" key="1">
    <source>
        <dbReference type="EMBL" id="KAF8461772.1"/>
    </source>
</evidence>
<sequence length="212" mass="24251">MLPRLLISGVAIPVGSMLRGQLKTSAQFSTEPPQKPVLLFEFISNNFSRRHPFAAWIPTSSNLAPRTAFRAAEAYSRTCSMISSTASARGRAGGVIVGFSCWVWDWAQRDKRARACFLEDIWRRGATKRWKLEEDGRHAYMYRVYDLPRIRRKEAKEARSTIFDHPCVARSLVFEGERSVDVLRICFEACHGDHEPTRIGWKEFQDKDSHGS</sequence>
<gene>
    <name evidence="2" type="ORF">DFH94DRAFT_687606</name>
    <name evidence="1" type="ORF">DFH94DRAFT_699983</name>
</gene>
<organism evidence="1 3">
    <name type="scientific">Russula ochroleuca</name>
    <dbReference type="NCBI Taxonomy" id="152965"/>
    <lineage>
        <taxon>Eukaryota</taxon>
        <taxon>Fungi</taxon>
        <taxon>Dikarya</taxon>
        <taxon>Basidiomycota</taxon>
        <taxon>Agaricomycotina</taxon>
        <taxon>Agaricomycetes</taxon>
        <taxon>Russulales</taxon>
        <taxon>Russulaceae</taxon>
        <taxon>Russula</taxon>
    </lineage>
</organism>